<feature type="domain" description="DUF1559" evidence="1">
    <location>
        <begin position="43"/>
        <end position="315"/>
    </location>
</feature>
<proteinExistence type="predicted"/>
<evidence type="ECO:0000313" key="2">
    <source>
        <dbReference type="EMBL" id="QDU25927.1"/>
    </source>
</evidence>
<sequence>MNKSHPNGCTSSRSSRSAFTLVELLVVIAIIGVLVALLLPAVQAAREAARRTQCANNLHQTGLALASYESSHKVFPCGGLYGRGNGYGHSWWVRILPYAEETAVYDKFDQFGNSSGYTGWLGGGTHNGNAVNRDLLRKKDFKFMFCPSSNLPRFVLKVAPHDANVMSATYAGISGATNHDSATNKSSAGGADGRICSGGVLNNFLAVKAAEVTDGLSNTISVGEQSDFCRDSSNPRVDCRSDCGHGFCMGPGGDGWQRLFNITCVVHRLNEKSALALGVPGNCGPNRAIQSTHPGGAMVLFADGATKFLREGIDTTTILYNLANRDDGNTQLNYE</sequence>
<dbReference type="Gene3D" id="3.30.700.10">
    <property type="entry name" value="Glycoprotein, Type 4 Pilin"/>
    <property type="match status" value="1"/>
</dbReference>
<dbReference type="InterPro" id="IPR012902">
    <property type="entry name" value="N_methyl_site"/>
</dbReference>
<dbReference type="InterPro" id="IPR027558">
    <property type="entry name" value="Pre_pil_HX9DG_C"/>
</dbReference>
<dbReference type="PANTHER" id="PTHR30093">
    <property type="entry name" value="GENERAL SECRETION PATHWAY PROTEIN G"/>
    <property type="match status" value="1"/>
</dbReference>
<evidence type="ECO:0000259" key="1">
    <source>
        <dbReference type="Pfam" id="PF07596"/>
    </source>
</evidence>
<dbReference type="Pfam" id="PF07596">
    <property type="entry name" value="SBP_bac_10"/>
    <property type="match status" value="1"/>
</dbReference>
<dbReference type="KEGG" id="aagg:ETAA8_09990"/>
<dbReference type="SUPFAM" id="SSF54523">
    <property type="entry name" value="Pili subunits"/>
    <property type="match status" value="1"/>
</dbReference>
<dbReference type="NCBIfam" id="TIGR04294">
    <property type="entry name" value="pre_pil_HX9DG"/>
    <property type="match status" value="1"/>
</dbReference>
<dbReference type="PANTHER" id="PTHR30093:SF2">
    <property type="entry name" value="TYPE II SECRETION SYSTEM PROTEIN H"/>
    <property type="match status" value="1"/>
</dbReference>
<dbReference type="Pfam" id="PF07963">
    <property type="entry name" value="N_methyl"/>
    <property type="match status" value="1"/>
</dbReference>
<reference evidence="2 3" key="1">
    <citation type="submission" date="2019-02" db="EMBL/GenBank/DDBJ databases">
        <title>Deep-cultivation of Planctomycetes and their phenomic and genomic characterization uncovers novel biology.</title>
        <authorList>
            <person name="Wiegand S."/>
            <person name="Jogler M."/>
            <person name="Boedeker C."/>
            <person name="Pinto D."/>
            <person name="Vollmers J."/>
            <person name="Rivas-Marin E."/>
            <person name="Kohn T."/>
            <person name="Peeters S.H."/>
            <person name="Heuer A."/>
            <person name="Rast P."/>
            <person name="Oberbeckmann S."/>
            <person name="Bunk B."/>
            <person name="Jeske O."/>
            <person name="Meyerdierks A."/>
            <person name="Storesund J.E."/>
            <person name="Kallscheuer N."/>
            <person name="Luecker S."/>
            <person name="Lage O.M."/>
            <person name="Pohl T."/>
            <person name="Merkel B.J."/>
            <person name="Hornburger P."/>
            <person name="Mueller R.-W."/>
            <person name="Bruemmer F."/>
            <person name="Labrenz M."/>
            <person name="Spormann A.M."/>
            <person name="Op den Camp H."/>
            <person name="Overmann J."/>
            <person name="Amann R."/>
            <person name="Jetten M.S.M."/>
            <person name="Mascher T."/>
            <person name="Medema M.H."/>
            <person name="Devos D.P."/>
            <person name="Kaster A.-K."/>
            <person name="Ovreas L."/>
            <person name="Rohde M."/>
            <person name="Galperin M.Y."/>
            <person name="Jogler C."/>
        </authorList>
    </citation>
    <scope>NUCLEOTIDE SEQUENCE [LARGE SCALE GENOMIC DNA]</scope>
    <source>
        <strain evidence="2 3">ETA_A8</strain>
    </source>
</reference>
<protein>
    <recommendedName>
        <fullName evidence="1">DUF1559 domain-containing protein</fullName>
    </recommendedName>
</protein>
<name>A0A517Y6R5_9BACT</name>
<evidence type="ECO:0000313" key="3">
    <source>
        <dbReference type="Proteomes" id="UP000315017"/>
    </source>
</evidence>
<organism evidence="2 3">
    <name type="scientific">Anatilimnocola aggregata</name>
    <dbReference type="NCBI Taxonomy" id="2528021"/>
    <lineage>
        <taxon>Bacteria</taxon>
        <taxon>Pseudomonadati</taxon>
        <taxon>Planctomycetota</taxon>
        <taxon>Planctomycetia</taxon>
        <taxon>Pirellulales</taxon>
        <taxon>Pirellulaceae</taxon>
        <taxon>Anatilimnocola</taxon>
    </lineage>
</organism>
<keyword evidence="3" id="KW-1185">Reference proteome</keyword>
<dbReference type="Proteomes" id="UP000315017">
    <property type="component" value="Chromosome"/>
</dbReference>
<dbReference type="InterPro" id="IPR045584">
    <property type="entry name" value="Pilin-like"/>
</dbReference>
<dbReference type="EMBL" id="CP036274">
    <property type="protein sequence ID" value="QDU25927.1"/>
    <property type="molecule type" value="Genomic_DNA"/>
</dbReference>
<dbReference type="OrthoDB" id="280382at2"/>
<accession>A0A517Y6R5</accession>
<dbReference type="NCBIfam" id="TIGR02532">
    <property type="entry name" value="IV_pilin_GFxxxE"/>
    <property type="match status" value="1"/>
</dbReference>
<gene>
    <name evidence="2" type="ORF">ETAA8_09990</name>
</gene>
<dbReference type="InterPro" id="IPR011453">
    <property type="entry name" value="DUF1559"/>
</dbReference>
<dbReference type="AlphaFoldDB" id="A0A517Y6R5"/>